<organism evidence="2 3">
    <name type="scientific">Scytonema hofmannii FACHB-248</name>
    <dbReference type="NCBI Taxonomy" id="1842502"/>
    <lineage>
        <taxon>Bacteria</taxon>
        <taxon>Bacillati</taxon>
        <taxon>Cyanobacteriota</taxon>
        <taxon>Cyanophyceae</taxon>
        <taxon>Nostocales</taxon>
        <taxon>Scytonemataceae</taxon>
        <taxon>Scytonema</taxon>
    </lineage>
</organism>
<dbReference type="RefSeq" id="WP_051502718.1">
    <property type="nucleotide sequence ID" value="NZ_JACJTA010000006.1"/>
</dbReference>
<evidence type="ECO:0000313" key="3">
    <source>
        <dbReference type="Proteomes" id="UP000660380"/>
    </source>
</evidence>
<dbReference type="Proteomes" id="UP000660380">
    <property type="component" value="Unassembled WGS sequence"/>
</dbReference>
<keyword evidence="3" id="KW-1185">Reference proteome</keyword>
<feature type="compositionally biased region" description="Polar residues" evidence="1">
    <location>
        <begin position="94"/>
        <end position="117"/>
    </location>
</feature>
<protein>
    <submittedName>
        <fullName evidence="2">Uncharacterized protein</fullName>
    </submittedName>
</protein>
<reference evidence="2 3" key="1">
    <citation type="journal article" date="2020" name="ISME J.">
        <title>Comparative genomics reveals insights into cyanobacterial evolution and habitat adaptation.</title>
        <authorList>
            <person name="Chen M.Y."/>
            <person name="Teng W.K."/>
            <person name="Zhao L."/>
            <person name="Hu C.X."/>
            <person name="Zhou Y.K."/>
            <person name="Han B.P."/>
            <person name="Song L.R."/>
            <person name="Shu W.S."/>
        </authorList>
    </citation>
    <scope>NUCLEOTIDE SEQUENCE [LARGE SCALE GENOMIC DNA]</scope>
    <source>
        <strain evidence="2 3">FACHB-248</strain>
    </source>
</reference>
<accession>A0ABR8GLB3</accession>
<name>A0ABR8GLB3_9CYAN</name>
<feature type="region of interest" description="Disordered" evidence="1">
    <location>
        <begin position="94"/>
        <end position="157"/>
    </location>
</feature>
<feature type="compositionally biased region" description="Acidic residues" evidence="1">
    <location>
        <begin position="148"/>
        <end position="157"/>
    </location>
</feature>
<gene>
    <name evidence="2" type="ORF">H6G81_04675</name>
</gene>
<dbReference type="EMBL" id="JACJTA010000006">
    <property type="protein sequence ID" value="MBD2603845.1"/>
    <property type="molecule type" value="Genomic_DNA"/>
</dbReference>
<comment type="caution">
    <text evidence="2">The sequence shown here is derived from an EMBL/GenBank/DDBJ whole genome shotgun (WGS) entry which is preliminary data.</text>
</comment>
<evidence type="ECO:0000256" key="1">
    <source>
        <dbReference type="SAM" id="MobiDB-lite"/>
    </source>
</evidence>
<evidence type="ECO:0000313" key="2">
    <source>
        <dbReference type="EMBL" id="MBD2603845.1"/>
    </source>
</evidence>
<proteinExistence type="predicted"/>
<sequence>MAERIKQAHFCWRYQPESHTLDAVLLAYLKNNVVMRTTDMMLHSLRAFWLPLACLKHPDLSEADKKQMARDAVYALMRQADYLCSTFGLERVTPPNSLVSPSSISPVFRSTNSGQGAESSSLPSKKLKEETRENSLLVSELERATGDGDWDDNGWKS</sequence>